<feature type="domain" description="Pre-mRNA-splicing factor Syf1/CRNKL1-like C-terminal HAT-repeats" evidence="9">
    <location>
        <begin position="70"/>
        <end position="302"/>
    </location>
</feature>
<dbReference type="InterPro" id="IPR045075">
    <property type="entry name" value="Syf1-like"/>
</dbReference>
<comment type="subcellular location">
    <subcellularLocation>
        <location evidence="1">Nucleus</location>
    </subcellularLocation>
</comment>
<dbReference type="Pfam" id="PF23231">
    <property type="entry name" value="HAT_Syf1_CNRKL1_C"/>
    <property type="match status" value="2"/>
</dbReference>
<accession>A0A151ZA63</accession>
<dbReference type="SMART" id="SM00386">
    <property type="entry name" value="HAT"/>
    <property type="match status" value="14"/>
</dbReference>
<proteinExistence type="inferred from homology"/>
<sequence length="666" mass="79859">MDGNSSNRVKNKSAAPVQITAEQILRVALENQQTLKSGPKQRIDDLEELEDYRIRKRQSFEISIQGNKRVLAVYYKYADWEEGQKDFTRARSVYERCIDIDYRTPTTWIRYAEMEMRNKNINLARNIWDRAIGLLPRVSQIWFKYSFLEDMLGNYPAARAIFERWMKWHPEEQAWNAYVKFETRLKLFDNVRMVFERYIIVHPRIKVWIKYAKWEEKVGGDISQARTVYERAVKFFSEHSQIVQDQDDEVQLFITFAKFEERYKEIERARIIYKYALDNIPKHKAKDLFSTFSNFEKQHGDRVGIEDVIISKKRFQYEEDLKKNPKNYDTWFDYSKLEESNGDLSKIRDIYERSIAQVPPTNEKKHWKRYIYLWLNYAIFEELVAKDFDRSRLIYQACLKLIPHKQFSFSKIWIMAATFEIRQLQLDKARLIFGNAIGNHPKSKIFDKYIHLELELGNFDRARKLYEKCLELMPDSCVAWNEFAQLEARLGEKERSRTIYEIGVSQPTLDTPESLWKNYIDFEVQNKAYDNTRKLYRRLLERTNHVKVWISFTQFELKSNKTSDACRSIYMEAHKALQQSDKEERLLLLESWKQFEDTHGTKEQQELVSKRIPKRIVKRKIIKLPDGSDGPTEEYYEYIFPEEQASNPGLKLMEMALKWKRDGVNK</sequence>
<dbReference type="PANTHER" id="PTHR11246:SF3">
    <property type="entry name" value="CROOKED NECK-LIKE PROTEIN 1"/>
    <property type="match status" value="1"/>
</dbReference>
<comment type="caution">
    <text evidence="10">The sequence shown here is derived from an EMBL/GenBank/DDBJ whole genome shotgun (WGS) entry which is preliminary data.</text>
</comment>
<dbReference type="STRING" id="361077.A0A151ZA63"/>
<dbReference type="InterPro" id="IPR055430">
    <property type="entry name" value="HAT_Syf1_CNRKL1_C"/>
</dbReference>
<gene>
    <name evidence="10" type="ORF">DLAC_07709</name>
</gene>
<dbReference type="OMA" id="HIKVWIS"/>
<keyword evidence="3" id="KW-0507">mRNA processing</keyword>
<dbReference type="InterPro" id="IPR003107">
    <property type="entry name" value="HAT"/>
</dbReference>
<keyword evidence="8" id="KW-0802">TPR repeat</keyword>
<feature type="repeat" description="TPR" evidence="8">
    <location>
        <begin position="443"/>
        <end position="476"/>
    </location>
</feature>
<name>A0A151ZA63_TIELA</name>
<evidence type="ECO:0000256" key="7">
    <source>
        <dbReference type="ARBA" id="ARBA00023242"/>
    </source>
</evidence>
<keyword evidence="6" id="KW-0508">mRNA splicing</keyword>
<dbReference type="GO" id="GO:0000974">
    <property type="term" value="C:Prp19 complex"/>
    <property type="evidence" value="ECO:0007669"/>
    <property type="project" value="TreeGrafter"/>
</dbReference>
<comment type="similarity">
    <text evidence="2">Belongs to the crooked-neck family.</text>
</comment>
<dbReference type="PROSITE" id="PS50005">
    <property type="entry name" value="TPR"/>
    <property type="match status" value="1"/>
</dbReference>
<evidence type="ECO:0000256" key="1">
    <source>
        <dbReference type="ARBA" id="ARBA00004123"/>
    </source>
</evidence>
<dbReference type="GO" id="GO:0071011">
    <property type="term" value="C:precatalytic spliceosome"/>
    <property type="evidence" value="ECO:0007669"/>
    <property type="project" value="TreeGrafter"/>
</dbReference>
<dbReference type="FunFam" id="1.25.40.10:FF:000048">
    <property type="entry name" value="Cell cycle control protein"/>
    <property type="match status" value="1"/>
</dbReference>
<organism evidence="10 11">
    <name type="scientific">Tieghemostelium lacteum</name>
    <name type="common">Slime mold</name>
    <name type="synonym">Dictyostelium lacteum</name>
    <dbReference type="NCBI Taxonomy" id="361077"/>
    <lineage>
        <taxon>Eukaryota</taxon>
        <taxon>Amoebozoa</taxon>
        <taxon>Evosea</taxon>
        <taxon>Eumycetozoa</taxon>
        <taxon>Dictyostelia</taxon>
        <taxon>Dictyosteliales</taxon>
        <taxon>Raperosteliaceae</taxon>
        <taxon>Tieghemostelium</taxon>
    </lineage>
</organism>
<keyword evidence="5" id="KW-0677">Repeat</keyword>
<dbReference type="InParanoid" id="A0A151ZA63"/>
<evidence type="ECO:0000313" key="10">
    <source>
        <dbReference type="EMBL" id="KYQ90840.1"/>
    </source>
</evidence>
<dbReference type="OrthoDB" id="541719at2759"/>
<dbReference type="GO" id="GO:0071007">
    <property type="term" value="C:U2-type catalytic step 2 spliceosome"/>
    <property type="evidence" value="ECO:0007669"/>
    <property type="project" value="TreeGrafter"/>
</dbReference>
<dbReference type="PANTHER" id="PTHR11246">
    <property type="entry name" value="PRE-MRNA SPLICING FACTOR"/>
    <property type="match status" value="1"/>
</dbReference>
<evidence type="ECO:0000256" key="5">
    <source>
        <dbReference type="ARBA" id="ARBA00022737"/>
    </source>
</evidence>
<evidence type="ECO:0000256" key="3">
    <source>
        <dbReference type="ARBA" id="ARBA00022664"/>
    </source>
</evidence>
<evidence type="ECO:0000256" key="8">
    <source>
        <dbReference type="PROSITE-ProRule" id="PRU00339"/>
    </source>
</evidence>
<dbReference type="GO" id="GO:0071014">
    <property type="term" value="C:post-mRNA release spliceosomal complex"/>
    <property type="evidence" value="ECO:0007669"/>
    <property type="project" value="TreeGrafter"/>
</dbReference>
<evidence type="ECO:0000256" key="4">
    <source>
        <dbReference type="ARBA" id="ARBA00022728"/>
    </source>
</evidence>
<evidence type="ECO:0000259" key="9">
    <source>
        <dbReference type="Pfam" id="PF23231"/>
    </source>
</evidence>
<protein>
    <submittedName>
        <fullName evidence="10">HAT repeat-containing protein</fullName>
    </submittedName>
</protein>
<keyword evidence="7" id="KW-0539">Nucleus</keyword>
<dbReference type="FunCoup" id="A0A151ZA63">
    <property type="interactions" value="1100"/>
</dbReference>
<reference evidence="10 11" key="1">
    <citation type="submission" date="2015-12" db="EMBL/GenBank/DDBJ databases">
        <title>Dictyostelia acquired genes for synthesis and detection of signals that induce cell-type specialization by lateral gene transfer from prokaryotes.</title>
        <authorList>
            <person name="Gloeckner G."/>
            <person name="Schaap P."/>
        </authorList>
    </citation>
    <scope>NUCLEOTIDE SEQUENCE [LARGE SCALE GENOMIC DNA]</scope>
    <source>
        <strain evidence="10 11">TK</strain>
    </source>
</reference>
<dbReference type="AlphaFoldDB" id="A0A151ZA63"/>
<evidence type="ECO:0000256" key="6">
    <source>
        <dbReference type="ARBA" id="ARBA00023187"/>
    </source>
</evidence>
<dbReference type="Proteomes" id="UP000076078">
    <property type="component" value="Unassembled WGS sequence"/>
</dbReference>
<evidence type="ECO:0000313" key="11">
    <source>
        <dbReference type="Proteomes" id="UP000076078"/>
    </source>
</evidence>
<dbReference type="EMBL" id="LODT01000035">
    <property type="protein sequence ID" value="KYQ90840.1"/>
    <property type="molecule type" value="Genomic_DNA"/>
</dbReference>
<dbReference type="InterPro" id="IPR019734">
    <property type="entry name" value="TPR_rpt"/>
</dbReference>
<dbReference type="InterPro" id="IPR011990">
    <property type="entry name" value="TPR-like_helical_dom_sf"/>
</dbReference>
<feature type="domain" description="Pre-mRNA-splicing factor Syf1/CRNKL1-like C-terminal HAT-repeats" evidence="9">
    <location>
        <begin position="384"/>
        <end position="537"/>
    </location>
</feature>
<dbReference type="Gene3D" id="1.25.40.10">
    <property type="entry name" value="Tetratricopeptide repeat domain"/>
    <property type="match status" value="4"/>
</dbReference>
<dbReference type="SUPFAM" id="SSF48452">
    <property type="entry name" value="TPR-like"/>
    <property type="match status" value="2"/>
</dbReference>
<evidence type="ECO:0000256" key="2">
    <source>
        <dbReference type="ARBA" id="ARBA00008644"/>
    </source>
</evidence>
<dbReference type="FunFam" id="1.25.40.10:FF:000327">
    <property type="entry name" value="Pre-mRNA-splicing factor CLF1"/>
    <property type="match status" value="1"/>
</dbReference>
<dbReference type="GO" id="GO:0000245">
    <property type="term" value="P:spliceosomal complex assembly"/>
    <property type="evidence" value="ECO:0007669"/>
    <property type="project" value="TreeGrafter"/>
</dbReference>
<keyword evidence="4" id="KW-0747">Spliceosome</keyword>
<keyword evidence="11" id="KW-1185">Reference proteome</keyword>